<dbReference type="InterPro" id="IPR047817">
    <property type="entry name" value="ABC2_TM_bact-type"/>
</dbReference>
<feature type="region of interest" description="Disordered" evidence="8">
    <location>
        <begin position="1"/>
        <end position="23"/>
    </location>
</feature>
<comment type="caution">
    <text evidence="11">The sequence shown here is derived from an EMBL/GenBank/DDBJ whole genome shotgun (WGS) entry which is preliminary data.</text>
</comment>
<feature type="transmembrane region" description="Helical" evidence="9">
    <location>
        <begin position="205"/>
        <end position="229"/>
    </location>
</feature>
<dbReference type="RefSeq" id="WP_129153948.1">
    <property type="nucleotide sequence ID" value="NZ_JBHSDO010000015.1"/>
</dbReference>
<evidence type="ECO:0000256" key="9">
    <source>
        <dbReference type="SAM" id="Phobius"/>
    </source>
</evidence>
<dbReference type="OrthoDB" id="9808686at2"/>
<evidence type="ECO:0000256" key="2">
    <source>
        <dbReference type="ARBA" id="ARBA00007783"/>
    </source>
</evidence>
<reference evidence="11 12" key="1">
    <citation type="journal article" date="2017" name="Int. J. Syst. Evol. Microbiol.">
        <title>Achromobacter aloeverae sp. nov., isolated from the root of Aloe vera (L.) Burm.f.</title>
        <authorList>
            <person name="Kuncharoen N."/>
            <person name="Muramatsu Y."/>
            <person name="Shibata C."/>
            <person name="Kamakura Y."/>
            <person name="Nakagawa Y."/>
            <person name="Tanasupawat S."/>
        </authorList>
    </citation>
    <scope>NUCLEOTIDE SEQUENCE [LARGE SCALE GENOMIC DNA]</scope>
    <source>
        <strain evidence="11 12">AVA-1</strain>
    </source>
</reference>
<dbReference type="InterPro" id="IPR013525">
    <property type="entry name" value="ABC2_TM"/>
</dbReference>
<sequence>MATPATGQARSHSSKSTPKSKTSKRSSLALAAFLANTWRLGVKELWSLVRDPMMLALIVFTFTASVYSAATAQPDTLHLAPIAIVDEDSSPLSARIASAFYPPQFTHPVMTNVADADAGMDRGVYTFVLDIPPNFQRDMLAGRATSLQLNVDATRMSQAFSGSGYVQQIIGDEVREFMQRYRAGAEPPVGLVLRARFNPSLEKTWFGALMQIINNITMLSIILTGAALIREREHGTIEHLLVMPVTPAQIMLSKVWSMGLVVLVAATMSLYLIVRGALHVPINGSVALFLAGAALHLFATTSMGIFLATLARSMPQFGMLLVLVLLPLQMLSGGNTPRESMPPFVQDIMLAAPTTHFIQLSQGILFRGAGFGMVWGWFAALAVIGAVFYVLSLRRFRRTLSQMA</sequence>
<dbReference type="AlphaFoldDB" id="A0A4Q1HDC8"/>
<evidence type="ECO:0000256" key="7">
    <source>
        <dbReference type="ARBA" id="ARBA00023136"/>
    </source>
</evidence>
<feature type="transmembrane region" description="Helical" evidence="9">
    <location>
        <begin position="374"/>
        <end position="393"/>
    </location>
</feature>
<dbReference type="InterPro" id="IPR051449">
    <property type="entry name" value="ABC-2_transporter_component"/>
</dbReference>
<dbReference type="PANTHER" id="PTHR30294:SF47">
    <property type="entry name" value="INNER MEMBRANE TRANSPORT PERMEASE YHHJ"/>
    <property type="match status" value="1"/>
</dbReference>
<feature type="domain" description="ABC transmembrane type-2" evidence="10">
    <location>
        <begin position="163"/>
        <end position="399"/>
    </location>
</feature>
<evidence type="ECO:0000256" key="6">
    <source>
        <dbReference type="ARBA" id="ARBA00022989"/>
    </source>
</evidence>
<dbReference type="Proteomes" id="UP000290849">
    <property type="component" value="Unassembled WGS sequence"/>
</dbReference>
<comment type="similarity">
    <text evidence="2">Belongs to the ABC-2 integral membrane protein family.</text>
</comment>
<keyword evidence="12" id="KW-1185">Reference proteome</keyword>
<protein>
    <recommendedName>
        <fullName evidence="10">ABC transmembrane type-2 domain-containing protein</fullName>
    </recommendedName>
</protein>
<accession>A0A4Q1HDC8</accession>
<keyword evidence="3" id="KW-0813">Transport</keyword>
<evidence type="ECO:0000256" key="3">
    <source>
        <dbReference type="ARBA" id="ARBA00022448"/>
    </source>
</evidence>
<dbReference type="EMBL" id="PYAL01000009">
    <property type="protein sequence ID" value="RXN83835.1"/>
    <property type="molecule type" value="Genomic_DNA"/>
</dbReference>
<name>A0A4Q1HDC8_9BURK</name>
<feature type="transmembrane region" description="Helical" evidence="9">
    <location>
        <begin position="286"/>
        <end position="310"/>
    </location>
</feature>
<keyword evidence="4" id="KW-1003">Cell membrane</keyword>
<gene>
    <name evidence="11" type="ORF">C7R54_26590</name>
</gene>
<evidence type="ECO:0000256" key="1">
    <source>
        <dbReference type="ARBA" id="ARBA00004651"/>
    </source>
</evidence>
<dbReference type="PROSITE" id="PS51012">
    <property type="entry name" value="ABC_TM2"/>
    <property type="match status" value="1"/>
</dbReference>
<dbReference type="PANTHER" id="PTHR30294">
    <property type="entry name" value="MEMBRANE COMPONENT OF ABC TRANSPORTER YHHJ-RELATED"/>
    <property type="match status" value="1"/>
</dbReference>
<feature type="compositionally biased region" description="Low complexity" evidence="8">
    <location>
        <begin position="10"/>
        <end position="20"/>
    </location>
</feature>
<feature type="transmembrane region" description="Helical" evidence="9">
    <location>
        <begin position="317"/>
        <end position="334"/>
    </location>
</feature>
<keyword evidence="5 9" id="KW-0812">Transmembrane</keyword>
<dbReference type="GO" id="GO:0005886">
    <property type="term" value="C:plasma membrane"/>
    <property type="evidence" value="ECO:0007669"/>
    <property type="project" value="UniProtKB-SubCell"/>
</dbReference>
<comment type="subcellular location">
    <subcellularLocation>
        <location evidence="1">Cell membrane</location>
        <topology evidence="1">Multi-pass membrane protein</topology>
    </subcellularLocation>
</comment>
<organism evidence="11 12">
    <name type="scientific">Achromobacter aloeverae</name>
    <dbReference type="NCBI Taxonomy" id="1750518"/>
    <lineage>
        <taxon>Bacteria</taxon>
        <taxon>Pseudomonadati</taxon>
        <taxon>Pseudomonadota</taxon>
        <taxon>Betaproteobacteria</taxon>
        <taxon>Burkholderiales</taxon>
        <taxon>Alcaligenaceae</taxon>
        <taxon>Achromobacter</taxon>
    </lineage>
</organism>
<keyword evidence="6 9" id="KW-1133">Transmembrane helix</keyword>
<feature type="transmembrane region" description="Helical" evidence="9">
    <location>
        <begin position="250"/>
        <end position="274"/>
    </location>
</feature>
<evidence type="ECO:0000256" key="4">
    <source>
        <dbReference type="ARBA" id="ARBA00022475"/>
    </source>
</evidence>
<evidence type="ECO:0000313" key="11">
    <source>
        <dbReference type="EMBL" id="RXN83835.1"/>
    </source>
</evidence>
<dbReference type="GO" id="GO:0140359">
    <property type="term" value="F:ABC-type transporter activity"/>
    <property type="evidence" value="ECO:0007669"/>
    <property type="project" value="InterPro"/>
</dbReference>
<keyword evidence="7 9" id="KW-0472">Membrane</keyword>
<proteinExistence type="inferred from homology"/>
<evidence type="ECO:0000313" key="12">
    <source>
        <dbReference type="Proteomes" id="UP000290849"/>
    </source>
</evidence>
<evidence type="ECO:0000259" key="10">
    <source>
        <dbReference type="PROSITE" id="PS51012"/>
    </source>
</evidence>
<dbReference type="Pfam" id="PF12698">
    <property type="entry name" value="ABC2_membrane_3"/>
    <property type="match status" value="1"/>
</dbReference>
<evidence type="ECO:0000256" key="5">
    <source>
        <dbReference type="ARBA" id="ARBA00022692"/>
    </source>
</evidence>
<dbReference type="Gene3D" id="3.40.1710.10">
    <property type="entry name" value="abc type-2 transporter like domain"/>
    <property type="match status" value="1"/>
</dbReference>
<evidence type="ECO:0000256" key="8">
    <source>
        <dbReference type="SAM" id="MobiDB-lite"/>
    </source>
</evidence>